<accession>A0A9P7KJW6</accession>
<evidence type="ECO:0000313" key="2">
    <source>
        <dbReference type="EMBL" id="KAG5651135.1"/>
    </source>
</evidence>
<dbReference type="EMBL" id="JABCKI010000292">
    <property type="protein sequence ID" value="KAG5651135.1"/>
    <property type="molecule type" value="Genomic_DNA"/>
</dbReference>
<protein>
    <submittedName>
        <fullName evidence="2">Uncharacterized protein</fullName>
    </submittedName>
</protein>
<reference evidence="2" key="2">
    <citation type="submission" date="2021-10" db="EMBL/GenBank/DDBJ databases">
        <title>Phylogenomics reveals ancestral predisposition of the termite-cultivated fungus Termitomyces towards a domesticated lifestyle.</title>
        <authorList>
            <person name="Auxier B."/>
            <person name="Grum-Grzhimaylo A."/>
            <person name="Cardenas M.E."/>
            <person name="Lodge J.D."/>
            <person name="Laessoe T."/>
            <person name="Pedersen O."/>
            <person name="Smith M.E."/>
            <person name="Kuyper T.W."/>
            <person name="Franco-Molano E.A."/>
            <person name="Baroni T.J."/>
            <person name="Aanen D.K."/>
        </authorList>
    </citation>
    <scope>NUCLEOTIDE SEQUENCE</scope>
    <source>
        <strain evidence="2">D49</strain>
    </source>
</reference>
<name>A0A9P7KJW6_9AGAR</name>
<keyword evidence="3" id="KW-1185">Reference proteome</keyword>
<feature type="region of interest" description="Disordered" evidence="1">
    <location>
        <begin position="151"/>
        <end position="173"/>
    </location>
</feature>
<sequence length="173" mass="19668">MAPHHNIFQHESARQVPRTIPKLHVHLSLRILVGVIYVIHEHIFDAEDVVPENAPRFHGNDERGALRIHGEALALVERIKQTPCLRRACAFRMAYLQIPEEVRLHKDEHMRDSREVWVFCTLSVVYACGASVYPIVQQALLIADSKLEDESDTAPIPKPAQHPHEHPVLAKAV</sequence>
<evidence type="ECO:0000313" key="3">
    <source>
        <dbReference type="Proteomes" id="UP000717328"/>
    </source>
</evidence>
<reference evidence="2" key="1">
    <citation type="submission" date="2021-02" db="EMBL/GenBank/DDBJ databases">
        <authorList>
            <person name="Nieuwenhuis M."/>
            <person name="Van De Peppel L.J.J."/>
        </authorList>
    </citation>
    <scope>NUCLEOTIDE SEQUENCE</scope>
    <source>
        <strain evidence="2">D49</strain>
    </source>
</reference>
<evidence type="ECO:0000256" key="1">
    <source>
        <dbReference type="SAM" id="MobiDB-lite"/>
    </source>
</evidence>
<proteinExistence type="predicted"/>
<gene>
    <name evidence="2" type="ORF">H0H81_009746</name>
</gene>
<dbReference type="AlphaFoldDB" id="A0A9P7KJW6"/>
<organism evidence="2 3">
    <name type="scientific">Sphagnurus paluster</name>
    <dbReference type="NCBI Taxonomy" id="117069"/>
    <lineage>
        <taxon>Eukaryota</taxon>
        <taxon>Fungi</taxon>
        <taxon>Dikarya</taxon>
        <taxon>Basidiomycota</taxon>
        <taxon>Agaricomycotina</taxon>
        <taxon>Agaricomycetes</taxon>
        <taxon>Agaricomycetidae</taxon>
        <taxon>Agaricales</taxon>
        <taxon>Tricholomatineae</taxon>
        <taxon>Lyophyllaceae</taxon>
        <taxon>Sphagnurus</taxon>
    </lineage>
</organism>
<dbReference type="Proteomes" id="UP000717328">
    <property type="component" value="Unassembled WGS sequence"/>
</dbReference>
<comment type="caution">
    <text evidence="2">The sequence shown here is derived from an EMBL/GenBank/DDBJ whole genome shotgun (WGS) entry which is preliminary data.</text>
</comment>
<feature type="compositionally biased region" description="Basic and acidic residues" evidence="1">
    <location>
        <begin position="162"/>
        <end position="173"/>
    </location>
</feature>